<gene>
    <name evidence="1" type="ORF">LT42_20785</name>
</gene>
<accession>A0A9X0JJ08</accession>
<dbReference type="Proteomes" id="UP000029719">
    <property type="component" value="Unassembled WGS sequence"/>
</dbReference>
<dbReference type="AlphaFoldDB" id="A0A9X0JJ08"/>
<dbReference type="RefSeq" id="WP_037016898.1">
    <property type="nucleotide sequence ID" value="NZ_JRMB01000002.1"/>
</dbReference>
<protein>
    <submittedName>
        <fullName evidence="1">Uncharacterized protein</fullName>
    </submittedName>
</protein>
<evidence type="ECO:0000313" key="1">
    <source>
        <dbReference type="EMBL" id="KGF64305.1"/>
    </source>
</evidence>
<evidence type="ECO:0000313" key="2">
    <source>
        <dbReference type="Proteomes" id="UP000029719"/>
    </source>
</evidence>
<sequence>MPLHIRAVGKSTRFGLSVDVDVDVDVDVEITMETKQSKAPTTVDNWITVKEAKPNWLPRISDLIHSCIRASFWISK</sequence>
<name>A0A9X0JJ08_9PSED</name>
<dbReference type="EMBL" id="JRMB01000002">
    <property type="protein sequence ID" value="KGF64305.1"/>
    <property type="molecule type" value="Genomic_DNA"/>
</dbReference>
<comment type="caution">
    <text evidence="1">The sequence shown here is derived from an EMBL/GenBank/DDBJ whole genome shotgun (WGS) entry which is preliminary data.</text>
</comment>
<reference evidence="1 2" key="1">
    <citation type="submission" date="2014-09" db="EMBL/GenBank/DDBJ databases">
        <title>Genome sequence of Pseudomonas lutea strain DSM 17257T.</title>
        <authorList>
            <person name="Kwak Y."/>
            <person name="Shin J.-H."/>
        </authorList>
    </citation>
    <scope>NUCLEOTIDE SEQUENCE [LARGE SCALE GENOMIC DNA]</scope>
    <source>
        <strain evidence="1 2">DSM 17257</strain>
    </source>
</reference>
<proteinExistence type="predicted"/>
<organism evidence="1 2">
    <name type="scientific">Pseudomonas lutea</name>
    <dbReference type="NCBI Taxonomy" id="243924"/>
    <lineage>
        <taxon>Bacteria</taxon>
        <taxon>Pseudomonadati</taxon>
        <taxon>Pseudomonadota</taxon>
        <taxon>Gammaproteobacteria</taxon>
        <taxon>Pseudomonadales</taxon>
        <taxon>Pseudomonadaceae</taxon>
        <taxon>Pseudomonas</taxon>
    </lineage>
</organism>